<evidence type="ECO:0000256" key="2">
    <source>
        <dbReference type="ARBA" id="ARBA00023015"/>
    </source>
</evidence>
<dbReference type="SUPFAM" id="SSF53822">
    <property type="entry name" value="Periplasmic binding protein-like I"/>
    <property type="match status" value="1"/>
</dbReference>
<feature type="domain" description="HTH lacI-type" evidence="5">
    <location>
        <begin position="11"/>
        <end position="65"/>
    </location>
</feature>
<dbReference type="CDD" id="cd01392">
    <property type="entry name" value="HTH_LacI"/>
    <property type="match status" value="1"/>
</dbReference>
<evidence type="ECO:0000259" key="5">
    <source>
        <dbReference type="PROSITE" id="PS50932"/>
    </source>
</evidence>
<evidence type="ECO:0000256" key="1">
    <source>
        <dbReference type="ARBA" id="ARBA00022491"/>
    </source>
</evidence>
<dbReference type="PROSITE" id="PS50932">
    <property type="entry name" value="HTH_LACI_2"/>
    <property type="match status" value="1"/>
</dbReference>
<dbReference type="EMBL" id="JBAKIA010000001">
    <property type="protein sequence ID" value="MEJ8472816.1"/>
    <property type="molecule type" value="Genomic_DNA"/>
</dbReference>
<reference evidence="6 7" key="1">
    <citation type="submission" date="2024-02" db="EMBL/GenBank/DDBJ databases">
        <title>Roseibium algae sp. nov., isolated from marine alga (Grateloupia sp.), showing potential in myo-inositol conversion.</title>
        <authorList>
            <person name="Wang Y."/>
        </authorList>
    </citation>
    <scope>NUCLEOTIDE SEQUENCE [LARGE SCALE GENOMIC DNA]</scope>
    <source>
        <strain evidence="6 7">H3510</strain>
    </source>
</reference>
<dbReference type="Pfam" id="PF00356">
    <property type="entry name" value="LacI"/>
    <property type="match status" value="1"/>
</dbReference>
<dbReference type="PANTHER" id="PTHR30146">
    <property type="entry name" value="LACI-RELATED TRANSCRIPTIONAL REPRESSOR"/>
    <property type="match status" value="1"/>
</dbReference>
<keyword evidence="1" id="KW-0678">Repressor</keyword>
<name>A0ABU8TGE9_9HYPH</name>
<keyword evidence="4" id="KW-0804">Transcription</keyword>
<evidence type="ECO:0000256" key="4">
    <source>
        <dbReference type="ARBA" id="ARBA00023163"/>
    </source>
</evidence>
<dbReference type="InterPro" id="IPR010982">
    <property type="entry name" value="Lambda_DNA-bd_dom_sf"/>
</dbReference>
<organism evidence="6 7">
    <name type="scientific">Roseibium algae</name>
    <dbReference type="NCBI Taxonomy" id="3123038"/>
    <lineage>
        <taxon>Bacteria</taxon>
        <taxon>Pseudomonadati</taxon>
        <taxon>Pseudomonadota</taxon>
        <taxon>Alphaproteobacteria</taxon>
        <taxon>Hyphomicrobiales</taxon>
        <taxon>Stappiaceae</taxon>
        <taxon>Roseibium</taxon>
    </lineage>
</organism>
<dbReference type="InterPro" id="IPR046335">
    <property type="entry name" value="LacI/GalR-like_sensor"/>
</dbReference>
<dbReference type="Pfam" id="PF13377">
    <property type="entry name" value="Peripla_BP_3"/>
    <property type="match status" value="1"/>
</dbReference>
<evidence type="ECO:0000313" key="6">
    <source>
        <dbReference type="EMBL" id="MEJ8472816.1"/>
    </source>
</evidence>
<proteinExistence type="predicted"/>
<dbReference type="GO" id="GO:0003677">
    <property type="term" value="F:DNA binding"/>
    <property type="evidence" value="ECO:0007669"/>
    <property type="project" value="UniProtKB-KW"/>
</dbReference>
<keyword evidence="2" id="KW-0805">Transcription regulation</keyword>
<gene>
    <name evidence="6" type="ORF">V6575_01845</name>
</gene>
<sequence length="334" mass="36533">MVDTFPLRKKVNSHDVAERAGVSRSAVSRTFTDGASVSEETRDKVTKAAFELGYRVNALARSLHNQRSDLVGLVAADMDNPFRAEQIDCLSKFLRAAGFKPILLRGEPTANVADMIGALLQYSVAGVIVTSDTPPEQICAECQLHGVPLVTINKQDLGTPVDRVQCDFESGGRMAFDHLRGIGCQRFALVLPEKPSYTIAGRAAAFERECENASIPLLKIASGAQDYNSGLEAAEQLAMRDRIDGVFCVADYMALGLLDGLRHDQKLDIPGAMRVIGFDDIPQAAWKAYQLTTIRQSREDLATKAIQLLVNRINDPDLPPQELICSPKLIHRLS</sequence>
<dbReference type="Proteomes" id="UP001385499">
    <property type="component" value="Unassembled WGS sequence"/>
</dbReference>
<dbReference type="SUPFAM" id="SSF47413">
    <property type="entry name" value="lambda repressor-like DNA-binding domains"/>
    <property type="match status" value="1"/>
</dbReference>
<keyword evidence="7" id="KW-1185">Reference proteome</keyword>
<comment type="caution">
    <text evidence="6">The sequence shown here is derived from an EMBL/GenBank/DDBJ whole genome shotgun (WGS) entry which is preliminary data.</text>
</comment>
<dbReference type="Gene3D" id="1.10.260.40">
    <property type="entry name" value="lambda repressor-like DNA-binding domains"/>
    <property type="match status" value="1"/>
</dbReference>
<dbReference type="CDD" id="cd06278">
    <property type="entry name" value="PBP1_LacI-like"/>
    <property type="match status" value="1"/>
</dbReference>
<protein>
    <submittedName>
        <fullName evidence="6">LacI family DNA-binding transcriptional regulator</fullName>
    </submittedName>
</protein>
<dbReference type="RefSeq" id="WP_340272294.1">
    <property type="nucleotide sequence ID" value="NZ_JBAKIA010000001.1"/>
</dbReference>
<dbReference type="InterPro" id="IPR028082">
    <property type="entry name" value="Peripla_BP_I"/>
</dbReference>
<accession>A0ABU8TGE9</accession>
<dbReference type="SMART" id="SM00354">
    <property type="entry name" value="HTH_LACI"/>
    <property type="match status" value="1"/>
</dbReference>
<dbReference type="PANTHER" id="PTHR30146:SF95">
    <property type="entry name" value="RIBOSE OPERON REPRESSOR"/>
    <property type="match status" value="1"/>
</dbReference>
<keyword evidence="3 6" id="KW-0238">DNA-binding</keyword>
<dbReference type="Gene3D" id="3.40.50.2300">
    <property type="match status" value="2"/>
</dbReference>
<dbReference type="InterPro" id="IPR000843">
    <property type="entry name" value="HTH_LacI"/>
</dbReference>
<evidence type="ECO:0000256" key="3">
    <source>
        <dbReference type="ARBA" id="ARBA00023125"/>
    </source>
</evidence>
<evidence type="ECO:0000313" key="7">
    <source>
        <dbReference type="Proteomes" id="UP001385499"/>
    </source>
</evidence>